<protein>
    <submittedName>
        <fullName evidence="1">Uncharacterized protein</fullName>
    </submittedName>
</protein>
<proteinExistence type="predicted"/>
<dbReference type="Proteomes" id="UP000694460">
    <property type="component" value="Unassembled WGS sequence"/>
</dbReference>
<keyword evidence="2" id="KW-1185">Reference proteome</keyword>
<accession>A0ABS4ZQK9</accession>
<dbReference type="EMBL" id="JAGIOP010000001">
    <property type="protein sequence ID" value="MBP2451787.1"/>
    <property type="molecule type" value="Genomic_DNA"/>
</dbReference>
<comment type="caution">
    <text evidence="1">The sequence shown here is derived from an EMBL/GenBank/DDBJ whole genome shotgun (WGS) entry which is preliminary data.</text>
</comment>
<evidence type="ECO:0000313" key="2">
    <source>
        <dbReference type="Proteomes" id="UP000694460"/>
    </source>
</evidence>
<sequence>MTNMLKHRNVDETVDDGDELLNAFGDRLILGGAWTWADGGQSPTRRCTKA</sequence>
<dbReference type="RefSeq" id="WP_209915562.1">
    <property type="nucleotide sequence ID" value="NZ_JAGIOP010000001.1"/>
</dbReference>
<name>A0ABS4ZQK9_9MYCO</name>
<organism evidence="1 2">
    <name type="scientific">Mycolicibacterium lutetiense</name>
    <dbReference type="NCBI Taxonomy" id="1641992"/>
    <lineage>
        <taxon>Bacteria</taxon>
        <taxon>Bacillati</taxon>
        <taxon>Actinomycetota</taxon>
        <taxon>Actinomycetes</taxon>
        <taxon>Mycobacteriales</taxon>
        <taxon>Mycobacteriaceae</taxon>
        <taxon>Mycolicibacterium</taxon>
    </lineage>
</organism>
<reference evidence="1 2" key="1">
    <citation type="submission" date="2021-03" db="EMBL/GenBank/DDBJ databases">
        <title>Sequencing the genomes of 1000 actinobacteria strains.</title>
        <authorList>
            <person name="Klenk H.-P."/>
        </authorList>
    </citation>
    <scope>NUCLEOTIDE SEQUENCE [LARGE SCALE GENOMIC DNA]</scope>
    <source>
        <strain evidence="1 2">DSM 46713</strain>
    </source>
</reference>
<evidence type="ECO:0000313" key="1">
    <source>
        <dbReference type="EMBL" id="MBP2451787.1"/>
    </source>
</evidence>
<gene>
    <name evidence="1" type="ORF">JOF57_001672</name>
</gene>